<name>A0A172TAQ8_9DEIO</name>
<keyword evidence="5" id="KW-1185">Reference proteome</keyword>
<feature type="compositionally biased region" description="Pro residues" evidence="1">
    <location>
        <begin position="569"/>
        <end position="583"/>
    </location>
</feature>
<dbReference type="Gene3D" id="1.50.10.10">
    <property type="match status" value="2"/>
</dbReference>
<dbReference type="RefSeq" id="WP_064015082.1">
    <property type="nucleotide sequence ID" value="NZ_CP011387.1"/>
</dbReference>
<feature type="compositionally biased region" description="Low complexity" evidence="1">
    <location>
        <begin position="584"/>
        <end position="595"/>
    </location>
</feature>
<dbReference type="InterPro" id="IPR010401">
    <property type="entry name" value="AGL/Gdb1"/>
</dbReference>
<dbReference type="InterPro" id="IPR024742">
    <property type="entry name" value="Glycogen_debranch_N"/>
</dbReference>
<organism evidence="4 5">
    <name type="scientific">Deinococcus puniceus</name>
    <dbReference type="NCBI Taxonomy" id="1182568"/>
    <lineage>
        <taxon>Bacteria</taxon>
        <taxon>Thermotogati</taxon>
        <taxon>Deinococcota</taxon>
        <taxon>Deinococci</taxon>
        <taxon>Deinococcales</taxon>
        <taxon>Deinococcaceae</taxon>
        <taxon>Deinococcus</taxon>
    </lineage>
</organism>
<dbReference type="Pfam" id="PF06202">
    <property type="entry name" value="GDE_C"/>
    <property type="match status" value="1"/>
</dbReference>
<dbReference type="GO" id="GO:0004134">
    <property type="term" value="F:4-alpha-glucanotransferase activity"/>
    <property type="evidence" value="ECO:0007669"/>
    <property type="project" value="InterPro"/>
</dbReference>
<dbReference type="InterPro" id="IPR008928">
    <property type="entry name" value="6-hairpin_glycosidase_sf"/>
</dbReference>
<accession>A0A172TAQ8</accession>
<sequence>MTGSPAAPPHPASAYTFGPHAVRNPDLEVLLTDGLGGFALSSLAGVPTRCYSGLAVSQQPPVRRYSHLVSPLEVLRVGAEDIVLHALEIAPGVFEGRGLETLTGATTWDLLPEREQLVRGVRMRRRMCAPRHSGAVVYLYEVQSRVPVTLTLGGFFVDRDMHHVHRAAPKLGFAVQPGGRQVRVQGERETRATLYLPQGGGVTSDSLTPAPFSQRVYYRHDAARGEPDVEYTQGAALWQVQFPAGGGQVALVVQGVVEAQEPLTIPDPWAAYRQEATRRRQLAEQAWQASGVRDDVVATLAVAADAYLVQRVNVGSSSRSLSVIAGYPWFADWGRDAMIALSGLTLVTGRYEEARDILGTFLGSLRRGLTPNNFLDDGTGAGYNTVDGALWLAVALERYARTTGDGPFVRAALPQLRELLRWHVQGTDHGIAADPTDGLLRAGEPGVQLTWMDVKIRDWVVTPRHGKPVEIQALWLAALGAEARLSEAFGEPPMYAELLGRAHQGFSALWESGLGADLPPARSAPHPSLGPPSPAPLGMGGLTGMFGMGSIGLSDTGSRNDVLSGPVLRPPTPLNTPTAPTPPAAALADLLAPDPSNDNGSWQPDRSVRPNAAIALSLPDTPATAAQTDAVIRDIETHLLTPVGLHTLSPLDPRYLGNYGGPQLVRDAAYHQGTVWPWPLGAFVEVLLSRGEVRRARAALAGLTGHIWEAGLGHVSEVFAGDSLTPGGCPFQAWSVAEVLRAHVLVARAEAAALNQN</sequence>
<dbReference type="AlphaFoldDB" id="A0A172TAQ8"/>
<dbReference type="STRING" id="1182568.SU48_09710"/>
<evidence type="ECO:0000259" key="3">
    <source>
        <dbReference type="Pfam" id="PF12439"/>
    </source>
</evidence>
<dbReference type="GO" id="GO:0005980">
    <property type="term" value="P:glycogen catabolic process"/>
    <property type="evidence" value="ECO:0007669"/>
    <property type="project" value="InterPro"/>
</dbReference>
<proteinExistence type="predicted"/>
<feature type="domain" description="Glycogen debranching enzyme bacterial and archaeal type N-terminal" evidence="3">
    <location>
        <begin position="28"/>
        <end position="245"/>
    </location>
</feature>
<dbReference type="PANTHER" id="PTHR10569">
    <property type="entry name" value="GLYCOGEN DEBRANCHING ENZYME"/>
    <property type="match status" value="1"/>
</dbReference>
<dbReference type="PATRIC" id="fig|1182568.3.peg.2024"/>
<feature type="region of interest" description="Disordered" evidence="1">
    <location>
        <begin position="569"/>
        <end position="605"/>
    </location>
</feature>
<dbReference type="GO" id="GO:0004135">
    <property type="term" value="F:amylo-alpha-1,6-glucosidase activity"/>
    <property type="evidence" value="ECO:0007669"/>
    <property type="project" value="InterPro"/>
</dbReference>
<gene>
    <name evidence="4" type="ORF">SU48_09710</name>
</gene>
<dbReference type="SUPFAM" id="SSF48208">
    <property type="entry name" value="Six-hairpin glycosidases"/>
    <property type="match status" value="1"/>
</dbReference>
<dbReference type="PANTHER" id="PTHR10569:SF2">
    <property type="entry name" value="GLYCOGEN DEBRANCHING ENZYME"/>
    <property type="match status" value="1"/>
</dbReference>
<dbReference type="OrthoDB" id="9761875at2"/>
<dbReference type="Proteomes" id="UP000077363">
    <property type="component" value="Chromosome"/>
</dbReference>
<protein>
    <submittedName>
        <fullName evidence="4">Glycogen debranching protein</fullName>
    </submittedName>
</protein>
<dbReference type="InterPro" id="IPR032790">
    <property type="entry name" value="GDE_C"/>
</dbReference>
<dbReference type="InterPro" id="IPR012341">
    <property type="entry name" value="6hp_glycosidase-like_sf"/>
</dbReference>
<dbReference type="KEGG" id="dpu:SU48_09710"/>
<evidence type="ECO:0000313" key="5">
    <source>
        <dbReference type="Proteomes" id="UP000077363"/>
    </source>
</evidence>
<evidence type="ECO:0000313" key="4">
    <source>
        <dbReference type="EMBL" id="ANE44007.1"/>
    </source>
</evidence>
<dbReference type="Pfam" id="PF12439">
    <property type="entry name" value="GDE_N"/>
    <property type="match status" value="1"/>
</dbReference>
<feature type="domain" description="Glycogen debranching enzyme C-terminal" evidence="2">
    <location>
        <begin position="305"/>
        <end position="741"/>
    </location>
</feature>
<evidence type="ECO:0000259" key="2">
    <source>
        <dbReference type="Pfam" id="PF06202"/>
    </source>
</evidence>
<reference evidence="4 5" key="1">
    <citation type="submission" date="2015-01" db="EMBL/GenBank/DDBJ databases">
        <title>Deinococcus puniceus/DY1/ whole genome sequencing.</title>
        <authorList>
            <person name="Kim M.K."/>
            <person name="Srinivasan S."/>
            <person name="Lee J.-J."/>
        </authorList>
    </citation>
    <scope>NUCLEOTIDE SEQUENCE [LARGE SCALE GENOMIC DNA]</scope>
    <source>
        <strain evidence="4 5">DY1</strain>
    </source>
</reference>
<dbReference type="EMBL" id="CP011387">
    <property type="protein sequence ID" value="ANE44007.1"/>
    <property type="molecule type" value="Genomic_DNA"/>
</dbReference>
<evidence type="ECO:0000256" key="1">
    <source>
        <dbReference type="SAM" id="MobiDB-lite"/>
    </source>
</evidence>